<proteinExistence type="predicted"/>
<dbReference type="AlphaFoldDB" id="A0A317JMZ2"/>
<sequence length="166" mass="18962">MFPNEKEFQRFVEEFEARKKEKERARDASVMPLDENGLVPIEDLFFAAKLMLDGAISNESIGGLETALLIIDQEIQGRVKNKIAADERTKLIDNVILRNKTLLSQVVGDKEREVLQRQIAVYSWMKDMQSLRLQVEFALQGTDPFEKLWKSDDSDFDGLAIPTVSV</sequence>
<gene>
    <name evidence="1" type="ORF">C5B42_05165</name>
</gene>
<evidence type="ECO:0000313" key="2">
    <source>
        <dbReference type="Proteomes" id="UP000246104"/>
    </source>
</evidence>
<protein>
    <submittedName>
        <fullName evidence="1">Uncharacterized protein</fullName>
    </submittedName>
</protein>
<name>A0A317JMZ2_9BACT</name>
<organism evidence="1 2">
    <name type="scientific">Candidatus Cerribacteria bacterium 'Amazon FNV 2010 28 9'</name>
    <dbReference type="NCBI Taxonomy" id="2081795"/>
    <lineage>
        <taxon>Bacteria</taxon>
        <taxon>Candidatus Cerribacteria</taxon>
    </lineage>
</organism>
<dbReference type="EMBL" id="PSRQ01000057">
    <property type="protein sequence ID" value="PWU22752.1"/>
    <property type="molecule type" value="Genomic_DNA"/>
</dbReference>
<accession>A0A317JMZ2</accession>
<dbReference type="Proteomes" id="UP000246104">
    <property type="component" value="Unassembled WGS sequence"/>
</dbReference>
<evidence type="ECO:0000313" key="1">
    <source>
        <dbReference type="EMBL" id="PWU22752.1"/>
    </source>
</evidence>
<reference evidence="1 2" key="1">
    <citation type="submission" date="2018-02" db="EMBL/GenBank/DDBJ databases">
        <title>Genomic Reconstructions from Amazon Rainforest and Pasture Soil Reveal Novel Insights into the Physiology of Candidate Phyla in Tropical Sites.</title>
        <authorList>
            <person name="Kroeger M.E."/>
            <person name="Delmont T."/>
            <person name="Eren A.M."/>
            <person name="Guo J."/>
            <person name="Meyer K.M."/>
            <person name="Khan K."/>
            <person name="Rodrigues J.L.M."/>
            <person name="Bohannan B.J.M."/>
            <person name="Tringe S."/>
            <person name="Borges C.D."/>
            <person name="Tiedje J."/>
            <person name="Tsai S.M."/>
            <person name="Nusslein K."/>
        </authorList>
    </citation>
    <scope>NUCLEOTIDE SEQUENCE [LARGE SCALE GENOMIC DNA]</scope>
    <source>
        <strain evidence="1">Amazon FNV 2010 28 9</strain>
    </source>
</reference>
<comment type="caution">
    <text evidence="1">The sequence shown here is derived from an EMBL/GenBank/DDBJ whole genome shotgun (WGS) entry which is preliminary data.</text>
</comment>